<dbReference type="RefSeq" id="WP_345373667.1">
    <property type="nucleotide sequence ID" value="NZ_BAABLM010000001.1"/>
</dbReference>
<sequence>MSNQQPRSSANSENLGAAAMGMPVFEDGHDLHPIIRRAALATSTKWVDALVTSAAANGRIELRAFATGETLVRWHHADLGEVLAAGTPVAVHELYSVLAVGDELLSVRAA</sequence>
<evidence type="ECO:0000313" key="2">
    <source>
        <dbReference type="Proteomes" id="UP001501295"/>
    </source>
</evidence>
<evidence type="ECO:0000313" key="1">
    <source>
        <dbReference type="EMBL" id="GAA4668491.1"/>
    </source>
</evidence>
<proteinExistence type="predicted"/>
<accession>A0ABP8VPF9</accession>
<dbReference type="EMBL" id="BAABLM010000001">
    <property type="protein sequence ID" value="GAA4668491.1"/>
    <property type="molecule type" value="Genomic_DNA"/>
</dbReference>
<gene>
    <name evidence="1" type="ORF">GCM10025780_09040</name>
</gene>
<comment type="caution">
    <text evidence="1">The sequence shown here is derived from an EMBL/GenBank/DDBJ whole genome shotgun (WGS) entry which is preliminary data.</text>
</comment>
<organism evidence="1 2">
    <name type="scientific">Frondihabitans cladoniiphilus</name>
    <dbReference type="NCBI Taxonomy" id="715785"/>
    <lineage>
        <taxon>Bacteria</taxon>
        <taxon>Bacillati</taxon>
        <taxon>Actinomycetota</taxon>
        <taxon>Actinomycetes</taxon>
        <taxon>Micrococcales</taxon>
        <taxon>Microbacteriaceae</taxon>
        <taxon>Frondihabitans</taxon>
    </lineage>
</organism>
<keyword evidence="2" id="KW-1185">Reference proteome</keyword>
<dbReference type="Proteomes" id="UP001501295">
    <property type="component" value="Unassembled WGS sequence"/>
</dbReference>
<name>A0ABP8VPF9_9MICO</name>
<reference evidence="2" key="1">
    <citation type="journal article" date="2019" name="Int. J. Syst. Evol. Microbiol.">
        <title>The Global Catalogue of Microorganisms (GCM) 10K type strain sequencing project: providing services to taxonomists for standard genome sequencing and annotation.</title>
        <authorList>
            <consortium name="The Broad Institute Genomics Platform"/>
            <consortium name="The Broad Institute Genome Sequencing Center for Infectious Disease"/>
            <person name="Wu L."/>
            <person name="Ma J."/>
        </authorList>
    </citation>
    <scope>NUCLEOTIDE SEQUENCE [LARGE SCALE GENOMIC DNA]</scope>
    <source>
        <strain evidence="2">JCM 18956</strain>
    </source>
</reference>
<protein>
    <submittedName>
        <fullName evidence="1">Uncharacterized protein</fullName>
    </submittedName>
</protein>